<organism evidence="10 11">
    <name type="scientific">Lachancea lanzarotensis</name>
    <dbReference type="NCBI Taxonomy" id="1245769"/>
    <lineage>
        <taxon>Eukaryota</taxon>
        <taxon>Fungi</taxon>
        <taxon>Dikarya</taxon>
        <taxon>Ascomycota</taxon>
        <taxon>Saccharomycotina</taxon>
        <taxon>Saccharomycetes</taxon>
        <taxon>Saccharomycetales</taxon>
        <taxon>Saccharomycetaceae</taxon>
        <taxon>Lachancea</taxon>
    </lineage>
</organism>
<dbReference type="InterPro" id="IPR029030">
    <property type="entry name" value="Caspase-like_dom_sf"/>
</dbReference>
<comment type="similarity">
    <text evidence="1">Belongs to the peptidase C14B family.</text>
</comment>
<dbReference type="EMBL" id="LN736369">
    <property type="protein sequence ID" value="CEP64105.1"/>
    <property type="molecule type" value="Genomic_DNA"/>
</dbReference>
<evidence type="ECO:0000259" key="9">
    <source>
        <dbReference type="Pfam" id="PF00656"/>
    </source>
</evidence>
<dbReference type="SUPFAM" id="SSF52129">
    <property type="entry name" value="Caspase-like"/>
    <property type="match status" value="1"/>
</dbReference>
<gene>
    <name evidence="10" type="ORF">LALA0_S10e02388g</name>
</gene>
<evidence type="ECO:0000256" key="3">
    <source>
        <dbReference type="ARBA" id="ARBA00022670"/>
    </source>
</evidence>
<dbReference type="Pfam" id="PF00656">
    <property type="entry name" value="Peptidase_C14"/>
    <property type="match status" value="1"/>
</dbReference>
<evidence type="ECO:0000256" key="6">
    <source>
        <dbReference type="ARBA" id="ARBA00022807"/>
    </source>
</evidence>
<dbReference type="GO" id="GO:0004198">
    <property type="term" value="F:calcium-dependent cysteine-type endopeptidase activity"/>
    <property type="evidence" value="ECO:0007669"/>
    <property type="project" value="EnsemblFungi"/>
</dbReference>
<evidence type="ECO:0000256" key="2">
    <source>
        <dbReference type="ARBA" id="ARBA00016994"/>
    </source>
</evidence>
<evidence type="ECO:0000256" key="7">
    <source>
        <dbReference type="ARBA" id="ARBA00023145"/>
    </source>
</evidence>
<keyword evidence="4" id="KW-0053">Apoptosis</keyword>
<evidence type="ECO:0000256" key="5">
    <source>
        <dbReference type="ARBA" id="ARBA00022801"/>
    </source>
</evidence>
<accession>A0A0C7N8B2</accession>
<evidence type="ECO:0000256" key="8">
    <source>
        <dbReference type="SAM" id="MobiDB-lite"/>
    </source>
</evidence>
<dbReference type="InterPro" id="IPR050452">
    <property type="entry name" value="Metacaspase"/>
</dbReference>
<dbReference type="AlphaFoldDB" id="A0A0C7N8B2"/>
<evidence type="ECO:0000256" key="1">
    <source>
        <dbReference type="ARBA" id="ARBA00009005"/>
    </source>
</evidence>
<reference evidence="10 11" key="1">
    <citation type="submission" date="2014-12" db="EMBL/GenBank/DDBJ databases">
        <authorList>
            <person name="Neuveglise Cecile"/>
        </authorList>
    </citation>
    <scope>NUCLEOTIDE SEQUENCE [LARGE SCALE GENOMIC DNA]</scope>
    <source>
        <strain evidence="10 11">CBS 12615</strain>
    </source>
</reference>
<dbReference type="FunFam" id="3.40.50.12660:FF:000005">
    <property type="entry name" value="Mca1p"/>
    <property type="match status" value="1"/>
</dbReference>
<dbReference type="GO" id="GO:0006515">
    <property type="term" value="P:protein quality control for misfolded or incompletely synthesized proteins"/>
    <property type="evidence" value="ECO:0007669"/>
    <property type="project" value="EnsemblFungi"/>
</dbReference>
<evidence type="ECO:0000256" key="4">
    <source>
        <dbReference type="ARBA" id="ARBA00022703"/>
    </source>
</evidence>
<feature type="compositionally biased region" description="Polar residues" evidence="8">
    <location>
        <begin position="77"/>
        <end position="87"/>
    </location>
</feature>
<dbReference type="PANTHER" id="PTHR48104:SF30">
    <property type="entry name" value="METACASPASE-1"/>
    <property type="match status" value="1"/>
</dbReference>
<dbReference type="OrthoDB" id="3223806at2759"/>
<proteinExistence type="inferred from homology"/>
<keyword evidence="5" id="KW-0378">Hydrolase</keyword>
<dbReference type="GeneID" id="34687637"/>
<evidence type="ECO:0000313" key="11">
    <source>
        <dbReference type="Proteomes" id="UP000054304"/>
    </source>
</evidence>
<keyword evidence="11" id="KW-1185">Reference proteome</keyword>
<feature type="domain" description="Peptidase C14 caspase" evidence="9">
    <location>
        <begin position="131"/>
        <end position="419"/>
    </location>
</feature>
<dbReference type="Gene3D" id="3.40.50.12660">
    <property type="match status" value="1"/>
</dbReference>
<feature type="region of interest" description="Disordered" evidence="8">
    <location>
        <begin position="1"/>
        <end position="116"/>
    </location>
</feature>
<dbReference type="STRING" id="1245769.A0A0C7N8B2"/>
<dbReference type="GO" id="GO:0006915">
    <property type="term" value="P:apoptotic process"/>
    <property type="evidence" value="ECO:0007669"/>
    <property type="project" value="UniProtKB-KW"/>
</dbReference>
<feature type="compositionally biased region" description="Polar residues" evidence="8">
    <location>
        <begin position="95"/>
        <end position="116"/>
    </location>
</feature>
<keyword evidence="7" id="KW-0865">Zymogen</keyword>
<protein>
    <recommendedName>
        <fullName evidence="2">Metacaspase-1</fullName>
    </recommendedName>
</protein>
<name>A0A0C7N8B2_9SACH</name>
<dbReference type="RefSeq" id="XP_022630315.1">
    <property type="nucleotide sequence ID" value="XM_022775449.1"/>
</dbReference>
<dbReference type="GO" id="GO:0005634">
    <property type="term" value="C:nucleus"/>
    <property type="evidence" value="ECO:0007669"/>
    <property type="project" value="EnsemblFungi"/>
</dbReference>
<evidence type="ECO:0000313" key="10">
    <source>
        <dbReference type="EMBL" id="CEP64105.1"/>
    </source>
</evidence>
<dbReference type="InterPro" id="IPR011600">
    <property type="entry name" value="Pept_C14_caspase"/>
</dbReference>
<sequence>MFPGAGRHTYTNQEQQNQNRPSRPNGPPPGFDGQQQQYQQYNRPGVPPPNMQGGGSFEGGQGFQRPSQPPPPNSQQYRNDVQANHAQPSFVDGPSQYQQPQNLMAPPQNAQVAGSGSNNEFSYQYSQCNGRRKALLIGINYFGSQNELRGCINDVHNMHNFLTSRYGYRPEDIVVLTDDQQNMESIPLKQNILRAMQWLVNGAQPNDALFIHYSGHGGQTKDLDGDEEDGMDDVIYPVDFQSQGHIVDDEMHDIMVRPLPPGVRLTALFDSCHSGTVLDLPYTYSTKGVIKEPNLWKDVGQDGLQAAMAYASGNTGNMVRSLGSMFKSATRKATGNSNRDNVIQNKFSPADVIMVSGSKDNQTSADAVENGQATGAMSHAFVKVLSMQPQQTYLSLLQNMRAELSGKYSQKPQLSSSHPIDVNLQLLL</sequence>
<keyword evidence="3" id="KW-0645">Protease</keyword>
<dbReference type="HOGENOM" id="CLU_029389_0_2_1"/>
<feature type="compositionally biased region" description="Low complexity" evidence="8">
    <location>
        <begin position="12"/>
        <end position="23"/>
    </location>
</feature>
<dbReference type="Proteomes" id="UP000054304">
    <property type="component" value="Unassembled WGS sequence"/>
</dbReference>
<dbReference type="GO" id="GO:0005829">
    <property type="term" value="C:cytosol"/>
    <property type="evidence" value="ECO:0007669"/>
    <property type="project" value="EnsemblFungi"/>
</dbReference>
<keyword evidence="6" id="KW-0788">Thiol protease</keyword>
<feature type="compositionally biased region" description="Gly residues" evidence="8">
    <location>
        <begin position="52"/>
        <end position="62"/>
    </location>
</feature>
<dbReference type="PANTHER" id="PTHR48104">
    <property type="entry name" value="METACASPASE-4"/>
    <property type="match status" value="1"/>
</dbReference>